<evidence type="ECO:0000256" key="1">
    <source>
        <dbReference type="ARBA" id="ARBA00008918"/>
    </source>
</evidence>
<dbReference type="GO" id="GO:0045333">
    <property type="term" value="P:cellular respiration"/>
    <property type="evidence" value="ECO:0007669"/>
    <property type="project" value="InterPro"/>
</dbReference>
<dbReference type="Proteomes" id="UP001144323">
    <property type="component" value="Unassembled WGS sequence"/>
</dbReference>
<dbReference type="PANTHER" id="PTHR12901">
    <property type="entry name" value="SPERM PROTEIN HOMOLOG"/>
    <property type="match status" value="1"/>
</dbReference>
<keyword evidence="4" id="KW-1185">Reference proteome</keyword>
<dbReference type="GO" id="GO:0048039">
    <property type="term" value="F:ubiquinone binding"/>
    <property type="evidence" value="ECO:0007669"/>
    <property type="project" value="InterPro"/>
</dbReference>
<name>A0A9W6GUL8_9HYPH</name>
<dbReference type="RefSeq" id="WP_281803096.1">
    <property type="nucleotide sequence ID" value="NZ_BSEC01000001.1"/>
</dbReference>
<dbReference type="InterPro" id="IPR005031">
    <property type="entry name" value="COQ10_START"/>
</dbReference>
<dbReference type="Pfam" id="PF03364">
    <property type="entry name" value="Polyketide_cyc"/>
    <property type="match status" value="1"/>
</dbReference>
<protein>
    <submittedName>
        <fullName evidence="3">Ubiquinone-binding protein</fullName>
    </submittedName>
</protein>
<keyword evidence="3" id="KW-0830">Ubiquinone</keyword>
<dbReference type="EMBL" id="BSEC01000001">
    <property type="protein sequence ID" value="GLI93347.1"/>
    <property type="molecule type" value="Genomic_DNA"/>
</dbReference>
<comment type="caution">
    <text evidence="3">The sequence shown here is derived from an EMBL/GenBank/DDBJ whole genome shotgun (WGS) entry which is preliminary data.</text>
</comment>
<dbReference type="PANTHER" id="PTHR12901:SF10">
    <property type="entry name" value="COENZYME Q-BINDING PROTEIN COQ10, MITOCHONDRIAL"/>
    <property type="match status" value="1"/>
</dbReference>
<dbReference type="InterPro" id="IPR044996">
    <property type="entry name" value="COQ10-like"/>
</dbReference>
<comment type="similarity">
    <text evidence="1">Belongs to the ribosome association toxin RatA family.</text>
</comment>
<gene>
    <name evidence="3" type="ORF">LMG27198_23390</name>
</gene>
<sequence length="158" mass="18104">MKSFRTRRHVSHSAADMFALVCNVEEYPKFVPLCEAIRVRRRTETAPGVIELVAEMQVGFKAICERYASRVICDSNALEVKVGYIDGPFRKLDNRWTFRDEAPGPDGRPRSMIEFFIAYEFKSMALGLVMGAMFDRAFQKYADAFVARADQVYGRARQ</sequence>
<dbReference type="AlphaFoldDB" id="A0A9W6GUL8"/>
<feature type="domain" description="Coenzyme Q-binding protein COQ10 START" evidence="2">
    <location>
        <begin position="10"/>
        <end position="145"/>
    </location>
</feature>
<proteinExistence type="inferred from homology"/>
<evidence type="ECO:0000313" key="3">
    <source>
        <dbReference type="EMBL" id="GLI93347.1"/>
    </source>
</evidence>
<reference evidence="3" key="1">
    <citation type="journal article" date="2023" name="Int. J. Syst. Evol. Microbiol.">
        <title>Methylocystis iwaonis sp. nov., a type II methane-oxidizing bacterium from surface soil of a rice paddy field in Japan, and emended description of the genus Methylocystis (ex Whittenbury et al. 1970) Bowman et al. 1993.</title>
        <authorList>
            <person name="Kaise H."/>
            <person name="Sawadogo J.B."/>
            <person name="Alam M.S."/>
            <person name="Ueno C."/>
            <person name="Dianou D."/>
            <person name="Shinjo R."/>
            <person name="Asakawa S."/>
        </authorList>
    </citation>
    <scope>NUCLEOTIDE SEQUENCE</scope>
    <source>
        <strain evidence="3">LMG27198</strain>
    </source>
</reference>
<dbReference type="Gene3D" id="3.30.530.20">
    <property type="match status" value="1"/>
</dbReference>
<dbReference type="SUPFAM" id="SSF55961">
    <property type="entry name" value="Bet v1-like"/>
    <property type="match status" value="1"/>
</dbReference>
<evidence type="ECO:0000259" key="2">
    <source>
        <dbReference type="Pfam" id="PF03364"/>
    </source>
</evidence>
<organism evidence="3 4">
    <name type="scientific">Methylocystis echinoides</name>
    <dbReference type="NCBI Taxonomy" id="29468"/>
    <lineage>
        <taxon>Bacteria</taxon>
        <taxon>Pseudomonadati</taxon>
        <taxon>Pseudomonadota</taxon>
        <taxon>Alphaproteobacteria</taxon>
        <taxon>Hyphomicrobiales</taxon>
        <taxon>Methylocystaceae</taxon>
        <taxon>Methylocystis</taxon>
    </lineage>
</organism>
<accession>A0A9W6GUL8</accession>
<dbReference type="InterPro" id="IPR023393">
    <property type="entry name" value="START-like_dom_sf"/>
</dbReference>
<dbReference type="CDD" id="cd07813">
    <property type="entry name" value="COQ10p_like"/>
    <property type="match status" value="1"/>
</dbReference>
<evidence type="ECO:0000313" key="4">
    <source>
        <dbReference type="Proteomes" id="UP001144323"/>
    </source>
</evidence>